<evidence type="ECO:0000313" key="1">
    <source>
        <dbReference type="EMBL" id="KAK9142925.1"/>
    </source>
</evidence>
<dbReference type="Proteomes" id="UP001420932">
    <property type="component" value="Unassembled WGS sequence"/>
</dbReference>
<reference evidence="1 2" key="1">
    <citation type="submission" date="2024-01" db="EMBL/GenBank/DDBJ databases">
        <title>Genome assemblies of Stephania.</title>
        <authorList>
            <person name="Yang L."/>
        </authorList>
    </citation>
    <scope>NUCLEOTIDE SEQUENCE [LARGE SCALE GENOMIC DNA]</scope>
    <source>
        <strain evidence="1">YNDBR</strain>
        <tissue evidence="1">Leaf</tissue>
    </source>
</reference>
<proteinExistence type="predicted"/>
<dbReference type="AlphaFoldDB" id="A0AAP0K093"/>
<evidence type="ECO:0000313" key="2">
    <source>
        <dbReference type="Proteomes" id="UP001420932"/>
    </source>
</evidence>
<dbReference type="InterPro" id="IPR035969">
    <property type="entry name" value="Rab-GAP_TBC_sf"/>
</dbReference>
<name>A0AAP0K093_9MAGN</name>
<comment type="caution">
    <text evidence="1">The sequence shown here is derived from an EMBL/GenBank/DDBJ whole genome shotgun (WGS) entry which is preliminary data.</text>
</comment>
<gene>
    <name evidence="1" type="ORF">Syun_012325</name>
</gene>
<protein>
    <submittedName>
        <fullName evidence="1">Uncharacterized protein</fullName>
    </submittedName>
</protein>
<organism evidence="1 2">
    <name type="scientific">Stephania yunnanensis</name>
    <dbReference type="NCBI Taxonomy" id="152371"/>
    <lineage>
        <taxon>Eukaryota</taxon>
        <taxon>Viridiplantae</taxon>
        <taxon>Streptophyta</taxon>
        <taxon>Embryophyta</taxon>
        <taxon>Tracheophyta</taxon>
        <taxon>Spermatophyta</taxon>
        <taxon>Magnoliopsida</taxon>
        <taxon>Ranunculales</taxon>
        <taxon>Menispermaceae</taxon>
        <taxon>Menispermoideae</taxon>
        <taxon>Cissampelideae</taxon>
        <taxon>Stephania</taxon>
    </lineage>
</organism>
<sequence length="79" mass="9137">MHISSVVSSWNADDELSTFCVGAILILNRRKIIKETNSIDDLIKMFNDKILKINVRKCISTAIKLRKKYLYKVRPLILS</sequence>
<keyword evidence="2" id="KW-1185">Reference proteome</keyword>
<accession>A0AAP0K093</accession>
<dbReference type="EMBL" id="JBBNAF010000005">
    <property type="protein sequence ID" value="KAK9142925.1"/>
    <property type="molecule type" value="Genomic_DNA"/>
</dbReference>
<dbReference type="SUPFAM" id="SSF47923">
    <property type="entry name" value="Ypt/Rab-GAP domain of gyp1p"/>
    <property type="match status" value="1"/>
</dbReference>